<dbReference type="EMBL" id="JAIGYQ010000010">
    <property type="protein sequence ID" value="MBX7491218.1"/>
    <property type="molecule type" value="Genomic_DNA"/>
</dbReference>
<evidence type="ECO:0000256" key="1">
    <source>
        <dbReference type="SAM" id="Phobius"/>
    </source>
</evidence>
<comment type="caution">
    <text evidence="2">The sequence shown here is derived from an EMBL/GenBank/DDBJ whole genome shotgun (WGS) entry which is preliminary data.</text>
</comment>
<proteinExistence type="predicted"/>
<reference evidence="2 3" key="1">
    <citation type="submission" date="2021-08" db="EMBL/GenBank/DDBJ databases">
        <title>Helicobacter spp. isolated from feces of Anatolian Ground Squirrel (Spermophilus xanthoprymnus) in Turkey.</title>
        <authorList>
            <person name="Aydin F."/>
            <person name="Abay S."/>
            <person name="Kayman T."/>
            <person name="Karakaya E."/>
            <person name="Saticioglu I.B."/>
        </authorList>
    </citation>
    <scope>NUCLEOTIDE SEQUENCE [LARGE SCALE GENOMIC DNA]</scope>
    <source>
        <strain evidence="2 3">Faydin-H70</strain>
    </source>
</reference>
<accession>A0ABS7JPA3</accession>
<gene>
    <name evidence="2" type="ORF">K4G57_07065</name>
</gene>
<dbReference type="RefSeq" id="WP_221532543.1">
    <property type="nucleotide sequence ID" value="NZ_JAIGYP010000010.1"/>
</dbReference>
<name>A0ABS7JPA3_9HELI</name>
<feature type="transmembrane region" description="Helical" evidence="1">
    <location>
        <begin position="50"/>
        <end position="69"/>
    </location>
</feature>
<keyword evidence="1" id="KW-1133">Transmembrane helix</keyword>
<organism evidence="2 3">
    <name type="scientific">Helicobacter turcicus</name>
    <dbReference type="NCBI Taxonomy" id="2867412"/>
    <lineage>
        <taxon>Bacteria</taxon>
        <taxon>Pseudomonadati</taxon>
        <taxon>Campylobacterota</taxon>
        <taxon>Epsilonproteobacteria</taxon>
        <taxon>Campylobacterales</taxon>
        <taxon>Helicobacteraceae</taxon>
        <taxon>Helicobacter</taxon>
    </lineage>
</organism>
<keyword evidence="1" id="KW-0812">Transmembrane</keyword>
<protein>
    <recommendedName>
        <fullName evidence="4">Integral membrane protein</fullName>
    </recommendedName>
</protein>
<evidence type="ECO:0000313" key="3">
    <source>
        <dbReference type="Proteomes" id="UP000700059"/>
    </source>
</evidence>
<keyword evidence="1" id="KW-0472">Membrane</keyword>
<evidence type="ECO:0000313" key="2">
    <source>
        <dbReference type="EMBL" id="MBX7491218.1"/>
    </source>
</evidence>
<dbReference type="Proteomes" id="UP000700059">
    <property type="component" value="Unassembled WGS sequence"/>
</dbReference>
<evidence type="ECO:0008006" key="4">
    <source>
        <dbReference type="Google" id="ProtNLM"/>
    </source>
</evidence>
<feature type="transmembrane region" description="Helical" evidence="1">
    <location>
        <begin position="126"/>
        <end position="144"/>
    </location>
</feature>
<feature type="transmembrane region" description="Helical" evidence="1">
    <location>
        <begin position="104"/>
        <end position="120"/>
    </location>
</feature>
<sequence length="201" mass="23624">MTIKTPIKTSKFPYFFWGFNKAYPCELDFIRQSYINTEANTKYAFKEMNFYVFLGLKYIPVLFAFYFSFSRYDFAFNKHTLSAYILALFLALMINTLENLARKIGVALLIAFSLLLSYLISDVFLIAYVFKYFLLFSVLILLYLDSKLMPFYLMDKGRIVSNFLIPKELLKQSGIPKDSKTNLKENQEQKESIAYKVEVEK</sequence>
<feature type="transmembrane region" description="Helical" evidence="1">
    <location>
        <begin position="81"/>
        <end position="97"/>
    </location>
</feature>
<keyword evidence="3" id="KW-1185">Reference proteome</keyword>